<dbReference type="EMBL" id="PYLP01000011">
    <property type="protein sequence ID" value="PST39802.1"/>
    <property type="molecule type" value="Genomic_DNA"/>
</dbReference>
<sequence length="559" mass="62807">MKVLITGSKGQLGIALNKLLSKRNDIEIVDTDIDDMDITNIEDVRKVLNKYNPNYVINCAAYTKVDECETHQDLAFKVNADGVKNIAVVTKEIDATLIHVSTDYVFDGTKKEAYNEDDKTNPQSVYGKSKKAGEDNVISTLDKYFIVRTAWLYGIGRNFVNKMLELSEKNNSINVVCDQVGSPTSATEVAKVIELLLSSNKYGIYHATCEGHCAWSDFAEEIFKLCKNATKVTKVKTTEYPSSVNRPANSVLQNKKLLDNFNYKMEDWKVAIRKYLLEENKMKRKVLVTGANGYVGRHVVKALLDKGCEVIASDFKFDGVDERAQRNTTPIFSDEENLYEKLGSPDVVVHLAWRNGFVHNADTHITDLPNHYNFIKKMVDAKLPQLVVMGTMHEVGYWEGAINGDTPTNPTSMYGIAKNTLREAAYLLTKGSKTQLQWLRAYYIMGDDLKNNSIFSKLVAAAKEGKETFPLNSGKNQYDFIQIEELAHQISAVAMQNEVDGTINVCTGKPMPLGEKVEQFIKDNHFNIKPQYGVFPDRPYDSPGVWGNPDKINKILGKD</sequence>
<feature type="domain" description="NAD-dependent epimerase/dehydratase" evidence="3">
    <location>
        <begin position="286"/>
        <end position="505"/>
    </location>
</feature>
<dbReference type="GO" id="GO:0019305">
    <property type="term" value="P:dTDP-rhamnose biosynthetic process"/>
    <property type="evidence" value="ECO:0007669"/>
    <property type="project" value="UniProtKB-UniPathway"/>
</dbReference>
<dbReference type="EC" id="1.1.1.133" evidence="2"/>
<dbReference type="PANTHER" id="PTHR10491:SF4">
    <property type="entry name" value="METHIONINE ADENOSYLTRANSFERASE 2 SUBUNIT BETA"/>
    <property type="match status" value="1"/>
</dbReference>
<feature type="domain" description="RmlD-like substrate binding" evidence="4">
    <location>
        <begin position="1"/>
        <end position="277"/>
    </location>
</feature>
<dbReference type="InterPro" id="IPR029903">
    <property type="entry name" value="RmlD-like-bd"/>
</dbReference>
<dbReference type="Gene3D" id="3.40.50.720">
    <property type="entry name" value="NAD(P)-binding Rossmann-like Domain"/>
    <property type="match status" value="2"/>
</dbReference>
<protein>
    <recommendedName>
        <fullName evidence="2">dTDP-4-dehydrorhamnose reductase</fullName>
        <ecNumber evidence="2">1.1.1.133</ecNumber>
    </recommendedName>
</protein>
<evidence type="ECO:0000313" key="6">
    <source>
        <dbReference type="EMBL" id="PST39802.1"/>
    </source>
</evidence>
<name>A0A2T3FX30_9FIRM</name>
<evidence type="ECO:0000313" key="5">
    <source>
        <dbReference type="EMBL" id="MCB8610067.1"/>
    </source>
</evidence>
<reference evidence="7" key="1">
    <citation type="submission" date="2018-03" db="EMBL/GenBank/DDBJ databases">
        <title>Lachnoclostridium SNUG30370 gen.nov., sp.nov., isolated from human faeces.</title>
        <authorList>
            <person name="Seo B."/>
            <person name="Jeon K."/>
            <person name="Ko G."/>
        </authorList>
    </citation>
    <scope>NUCLEOTIDE SEQUENCE [LARGE SCALE GENOMIC DNA]</scope>
    <source>
        <strain evidence="7">SNUG30370</strain>
    </source>
</reference>
<keyword evidence="2 5" id="KW-0560">Oxidoreductase</keyword>
<dbReference type="InterPro" id="IPR005913">
    <property type="entry name" value="dTDP_dehydrorham_reduct"/>
</dbReference>
<dbReference type="InterPro" id="IPR001509">
    <property type="entry name" value="Epimerase_deHydtase"/>
</dbReference>
<dbReference type="GeneID" id="77471234"/>
<dbReference type="AlphaFoldDB" id="A0A2T3FX30"/>
<dbReference type="Pfam" id="PF01370">
    <property type="entry name" value="Epimerase"/>
    <property type="match status" value="1"/>
</dbReference>
<comment type="pathway">
    <text evidence="2">Carbohydrate biosynthesis; dTDP-L-rhamnose biosynthesis.</text>
</comment>
<keyword evidence="7" id="KW-1185">Reference proteome</keyword>
<dbReference type="RefSeq" id="WP_106988287.1">
    <property type="nucleotide sequence ID" value="NZ_DBGCOW010000015.1"/>
</dbReference>
<evidence type="ECO:0000256" key="2">
    <source>
        <dbReference type="RuleBase" id="RU364082"/>
    </source>
</evidence>
<gene>
    <name evidence="6" type="primary">rfbD</name>
    <name evidence="6" type="ORF">C7U55_09040</name>
    <name evidence="5" type="ORF">LJD69_05625</name>
</gene>
<dbReference type="Proteomes" id="UP000241201">
    <property type="component" value="Unassembled WGS sequence"/>
</dbReference>
<evidence type="ECO:0000256" key="1">
    <source>
        <dbReference type="ARBA" id="ARBA00010944"/>
    </source>
</evidence>
<dbReference type="SUPFAM" id="SSF51735">
    <property type="entry name" value="NAD(P)-binding Rossmann-fold domains"/>
    <property type="match status" value="2"/>
</dbReference>
<keyword evidence="2" id="KW-0521">NADP</keyword>
<proteinExistence type="inferred from homology"/>
<reference evidence="5" key="3">
    <citation type="submission" date="2021-10" db="EMBL/GenBank/DDBJ databases">
        <title>Collection of gut derived symbiotic bacterial strains cultured from healthy donors.</title>
        <authorList>
            <person name="Lin H."/>
            <person name="Littmann E."/>
            <person name="Kohout C."/>
            <person name="Pamer E.G."/>
        </authorList>
    </citation>
    <scope>NUCLEOTIDE SEQUENCE</scope>
    <source>
        <strain evidence="5">DFI.4.48</strain>
    </source>
</reference>
<dbReference type="EMBL" id="JAJDKZ010000012">
    <property type="protein sequence ID" value="MCB8610067.1"/>
    <property type="molecule type" value="Genomic_DNA"/>
</dbReference>
<dbReference type="UniPathway" id="UPA00124"/>
<dbReference type="GO" id="GO:0005829">
    <property type="term" value="C:cytosol"/>
    <property type="evidence" value="ECO:0007669"/>
    <property type="project" value="TreeGrafter"/>
</dbReference>
<comment type="function">
    <text evidence="2">Catalyzes the reduction of dTDP-6-deoxy-L-lyxo-4-hexulose to yield dTDP-L-rhamnose.</text>
</comment>
<organism evidence="6 7">
    <name type="scientific">Faecalibacillus faecis</name>
    <dbReference type="NCBI Taxonomy" id="1982628"/>
    <lineage>
        <taxon>Bacteria</taxon>
        <taxon>Bacillati</taxon>
        <taxon>Bacillota</taxon>
        <taxon>Erysipelotrichia</taxon>
        <taxon>Erysipelotrichales</taxon>
        <taxon>Coprobacillaceae</taxon>
        <taxon>Faecalibacillus</taxon>
    </lineage>
</organism>
<comment type="caution">
    <text evidence="6">The sequence shown here is derived from an EMBL/GenBank/DDBJ whole genome shotgun (WGS) entry which is preliminary data.</text>
</comment>
<dbReference type="GO" id="GO:0008831">
    <property type="term" value="F:dTDP-4-dehydrorhamnose reductase activity"/>
    <property type="evidence" value="ECO:0007669"/>
    <property type="project" value="UniProtKB-EC"/>
</dbReference>
<comment type="similarity">
    <text evidence="1 2">Belongs to the dTDP-4-dehydrorhamnose reductase family.</text>
</comment>
<dbReference type="CDD" id="cd05254">
    <property type="entry name" value="dTDP_HR_like_SDR_e"/>
    <property type="match status" value="1"/>
</dbReference>
<dbReference type="Proteomes" id="UP001198439">
    <property type="component" value="Unassembled WGS sequence"/>
</dbReference>
<dbReference type="PANTHER" id="PTHR10491">
    <property type="entry name" value="DTDP-4-DEHYDRORHAMNOSE REDUCTASE"/>
    <property type="match status" value="1"/>
</dbReference>
<dbReference type="NCBIfam" id="TIGR01214">
    <property type="entry name" value="rmlD"/>
    <property type="match status" value="1"/>
</dbReference>
<evidence type="ECO:0000259" key="4">
    <source>
        <dbReference type="Pfam" id="PF04321"/>
    </source>
</evidence>
<accession>A0A2T3FX30</accession>
<evidence type="ECO:0000259" key="3">
    <source>
        <dbReference type="Pfam" id="PF01370"/>
    </source>
</evidence>
<reference evidence="6" key="2">
    <citation type="journal article" date="2019" name="Int. J. Syst. Evol. Microbiol.">
        <title>Faecalibacillus intestinalis gen. nov., sp. nov. and Faecalibacillus faecis sp. nov., isolated from human faeces.</title>
        <authorList>
            <person name="Seo B."/>
            <person name="Jeon K."/>
            <person name="Baek I."/>
            <person name="Lee Y.M."/>
            <person name="Baek K."/>
            <person name="Ko G."/>
        </authorList>
    </citation>
    <scope>NUCLEOTIDE SEQUENCE</scope>
    <source>
        <strain evidence="6">SNUG30370</strain>
    </source>
</reference>
<dbReference type="InterPro" id="IPR036291">
    <property type="entry name" value="NAD(P)-bd_dom_sf"/>
</dbReference>
<evidence type="ECO:0000313" key="7">
    <source>
        <dbReference type="Proteomes" id="UP000241201"/>
    </source>
</evidence>
<dbReference type="Gene3D" id="3.90.25.10">
    <property type="entry name" value="UDP-galactose 4-epimerase, domain 1"/>
    <property type="match status" value="1"/>
</dbReference>
<dbReference type="Pfam" id="PF04321">
    <property type="entry name" value="RmlD_sub_bind"/>
    <property type="match status" value="1"/>
</dbReference>